<feature type="modified residue" description="N6-carboxylysine" evidence="7">
    <location>
        <position position="220"/>
    </location>
</feature>
<feature type="binding site" evidence="7">
    <location>
        <position position="188"/>
    </location>
    <ligand>
        <name>UDP-N-acetyl-alpha-D-muramoyl-L-alanyl-D-glutamate</name>
        <dbReference type="ChEBI" id="CHEBI:83900"/>
    </ligand>
</feature>
<feature type="binding site" evidence="7">
    <location>
        <begin position="415"/>
        <end position="418"/>
    </location>
    <ligand>
        <name>meso-2,6-diaminopimelate</name>
        <dbReference type="ChEBI" id="CHEBI:57791"/>
    </ligand>
</feature>
<dbReference type="PANTHER" id="PTHR23135">
    <property type="entry name" value="MUR LIGASE FAMILY MEMBER"/>
    <property type="match status" value="1"/>
</dbReference>
<dbReference type="GO" id="GO:0008360">
    <property type="term" value="P:regulation of cell shape"/>
    <property type="evidence" value="ECO:0007669"/>
    <property type="project" value="UniProtKB-KW"/>
</dbReference>
<dbReference type="EC" id="6.3.2.13" evidence="7"/>
<dbReference type="Pfam" id="PF02875">
    <property type="entry name" value="Mur_ligase_C"/>
    <property type="match status" value="1"/>
</dbReference>
<feature type="short sequence motif" description="Meso-diaminopimelate recognition motif" evidence="7">
    <location>
        <begin position="415"/>
        <end position="418"/>
    </location>
</feature>
<dbReference type="GO" id="GO:0051301">
    <property type="term" value="P:cell division"/>
    <property type="evidence" value="ECO:0007669"/>
    <property type="project" value="UniProtKB-KW"/>
</dbReference>
<proteinExistence type="inferred from homology"/>
<comment type="subcellular location">
    <subcellularLocation>
        <location evidence="7 8">Cytoplasm</location>
    </subcellularLocation>
</comment>
<evidence type="ECO:0000256" key="8">
    <source>
        <dbReference type="RuleBase" id="RU004135"/>
    </source>
</evidence>
<evidence type="ECO:0000256" key="1">
    <source>
        <dbReference type="ARBA" id="ARBA00005898"/>
    </source>
</evidence>
<comment type="similarity">
    <text evidence="1 7">Belongs to the MurCDEF family. MurE subfamily.</text>
</comment>
<dbReference type="GO" id="GO:0009252">
    <property type="term" value="P:peptidoglycan biosynthetic process"/>
    <property type="evidence" value="ECO:0007669"/>
    <property type="project" value="UniProtKB-UniRule"/>
</dbReference>
<comment type="caution">
    <text evidence="7">Lacks conserved residue(s) required for the propagation of feature annotation.</text>
</comment>
<feature type="binding site" evidence="7">
    <location>
        <position position="463"/>
    </location>
    <ligand>
        <name>meso-2,6-diaminopimelate</name>
        <dbReference type="ChEBI" id="CHEBI:57791"/>
    </ligand>
</feature>
<dbReference type="GO" id="GO:0000287">
    <property type="term" value="F:magnesium ion binding"/>
    <property type="evidence" value="ECO:0007669"/>
    <property type="project" value="UniProtKB-UniRule"/>
</dbReference>
<evidence type="ECO:0000256" key="2">
    <source>
        <dbReference type="ARBA" id="ARBA00022618"/>
    </source>
</evidence>
<dbReference type="InterPro" id="IPR004101">
    <property type="entry name" value="Mur_ligase_C"/>
</dbReference>
<feature type="binding site" evidence="7">
    <location>
        <position position="180"/>
    </location>
    <ligand>
        <name>UDP-N-acetyl-alpha-D-muramoyl-L-alanyl-D-glutamate</name>
        <dbReference type="ChEBI" id="CHEBI:83900"/>
    </ligand>
</feature>
<evidence type="ECO:0000259" key="11">
    <source>
        <dbReference type="Pfam" id="PF08245"/>
    </source>
</evidence>
<dbReference type="PANTHER" id="PTHR23135:SF4">
    <property type="entry name" value="UDP-N-ACETYLMURAMOYL-L-ALANYL-D-GLUTAMATE--2,6-DIAMINOPIMELATE LIGASE MURE HOMOLOG, CHLOROPLASTIC"/>
    <property type="match status" value="1"/>
</dbReference>
<dbReference type="NCBIfam" id="TIGR01085">
    <property type="entry name" value="murE"/>
    <property type="match status" value="1"/>
</dbReference>
<dbReference type="HAMAP" id="MF_00208">
    <property type="entry name" value="MurE"/>
    <property type="match status" value="1"/>
</dbReference>
<protein>
    <recommendedName>
        <fullName evidence="7">UDP-N-acetylmuramoyl-L-alanyl-D-glutamate--2,6-diaminopimelate ligase</fullName>
        <ecNumber evidence="7">6.3.2.13</ecNumber>
    </recommendedName>
    <alternativeName>
        <fullName evidence="7">Meso-A2pm-adding enzyme</fullName>
    </alternativeName>
    <alternativeName>
        <fullName evidence="7">Meso-diaminopimelate-adding enzyme</fullName>
    </alternativeName>
    <alternativeName>
        <fullName evidence="7">UDP-MurNAc-L-Ala-D-Glu:meso-diaminopimelate ligase</fullName>
    </alternativeName>
    <alternativeName>
        <fullName evidence="7">UDP-MurNAc-tripeptide synthetase</fullName>
    </alternativeName>
    <alternativeName>
        <fullName evidence="7">UDP-N-acetylmuramyl-tripeptide synthetase</fullName>
    </alternativeName>
</protein>
<feature type="domain" description="Mur ligase C-terminal" evidence="10">
    <location>
        <begin position="339"/>
        <end position="465"/>
    </location>
</feature>
<name>K1JVD2_9BURK</name>
<keyword evidence="7" id="KW-0460">Magnesium</keyword>
<keyword evidence="7" id="KW-0547">Nucleotide-binding</keyword>
<keyword evidence="7" id="KW-0067">ATP-binding</keyword>
<gene>
    <name evidence="7" type="primary">murE</name>
    <name evidence="12" type="ORF">HMPREF9465_01665</name>
</gene>
<dbReference type="PATRIC" id="fig|742823.3.peg.1660"/>
<evidence type="ECO:0000313" key="12">
    <source>
        <dbReference type="EMBL" id="EKB30618.1"/>
    </source>
</evidence>
<feature type="domain" description="Mur ligase N-terminal catalytic" evidence="9">
    <location>
        <begin position="22"/>
        <end position="96"/>
    </location>
</feature>
<dbReference type="Gene3D" id="3.90.190.20">
    <property type="entry name" value="Mur ligase, C-terminal domain"/>
    <property type="match status" value="1"/>
</dbReference>
<dbReference type="InterPro" id="IPR036565">
    <property type="entry name" value="Mur-like_cat_sf"/>
</dbReference>
<evidence type="ECO:0000256" key="6">
    <source>
        <dbReference type="ARBA" id="ARBA00023316"/>
    </source>
</evidence>
<dbReference type="InterPro" id="IPR000713">
    <property type="entry name" value="Mur_ligase_N"/>
</dbReference>
<dbReference type="NCBIfam" id="NF001126">
    <property type="entry name" value="PRK00139.1-4"/>
    <property type="match status" value="1"/>
</dbReference>
<dbReference type="SUPFAM" id="SSF53623">
    <property type="entry name" value="MurD-like peptide ligases, catalytic domain"/>
    <property type="match status" value="1"/>
</dbReference>
<dbReference type="SUPFAM" id="SSF63418">
    <property type="entry name" value="MurE/MurF N-terminal domain"/>
    <property type="match status" value="1"/>
</dbReference>
<dbReference type="OrthoDB" id="9800958at2"/>
<keyword evidence="6 7" id="KW-0961">Cell wall biogenesis/degradation</keyword>
<organism evidence="12 13">
    <name type="scientific">Sutterella wadsworthensis 2_1_59BFAA</name>
    <dbReference type="NCBI Taxonomy" id="742823"/>
    <lineage>
        <taxon>Bacteria</taxon>
        <taxon>Pseudomonadati</taxon>
        <taxon>Pseudomonadota</taxon>
        <taxon>Betaproteobacteria</taxon>
        <taxon>Burkholderiales</taxon>
        <taxon>Sutterellaceae</taxon>
        <taxon>Sutterella</taxon>
    </lineage>
</organism>
<evidence type="ECO:0000313" key="13">
    <source>
        <dbReference type="Proteomes" id="UP000005835"/>
    </source>
</evidence>
<comment type="catalytic activity">
    <reaction evidence="7">
        <text>UDP-N-acetyl-alpha-D-muramoyl-L-alanyl-D-glutamate + meso-2,6-diaminopimelate + ATP = UDP-N-acetyl-alpha-D-muramoyl-L-alanyl-gamma-D-glutamyl-meso-2,6-diaminopimelate + ADP + phosphate + H(+)</text>
        <dbReference type="Rhea" id="RHEA:23676"/>
        <dbReference type="ChEBI" id="CHEBI:15378"/>
        <dbReference type="ChEBI" id="CHEBI:30616"/>
        <dbReference type="ChEBI" id="CHEBI:43474"/>
        <dbReference type="ChEBI" id="CHEBI:57791"/>
        <dbReference type="ChEBI" id="CHEBI:83900"/>
        <dbReference type="ChEBI" id="CHEBI:83905"/>
        <dbReference type="ChEBI" id="CHEBI:456216"/>
        <dbReference type="EC" id="6.3.2.13"/>
    </reaction>
</comment>
<keyword evidence="3 7" id="KW-0133">Cell shape</keyword>
<dbReference type="NCBIfam" id="NF001124">
    <property type="entry name" value="PRK00139.1-2"/>
    <property type="match status" value="1"/>
</dbReference>
<comment type="pathway">
    <text evidence="7 8">Cell wall biogenesis; peptidoglycan biosynthesis.</text>
</comment>
<keyword evidence="13" id="KW-1185">Reference proteome</keyword>
<feature type="binding site" evidence="7">
    <location>
        <begin position="110"/>
        <end position="116"/>
    </location>
    <ligand>
        <name>ATP</name>
        <dbReference type="ChEBI" id="CHEBI:30616"/>
    </ligand>
</feature>
<evidence type="ECO:0000259" key="10">
    <source>
        <dbReference type="Pfam" id="PF02875"/>
    </source>
</evidence>
<keyword evidence="5 7" id="KW-0131">Cell cycle</keyword>
<dbReference type="EMBL" id="ADMG01000037">
    <property type="protein sequence ID" value="EKB30618.1"/>
    <property type="molecule type" value="Genomic_DNA"/>
</dbReference>
<keyword evidence="2 7" id="KW-0132">Cell division</keyword>
<dbReference type="STRING" id="742823.HMPREF9465_01665"/>
<evidence type="ECO:0000259" key="9">
    <source>
        <dbReference type="Pfam" id="PF01225"/>
    </source>
</evidence>
<feature type="binding site" evidence="7">
    <location>
        <begin position="153"/>
        <end position="154"/>
    </location>
    <ligand>
        <name>UDP-N-acetyl-alpha-D-muramoyl-L-alanyl-D-glutamate</name>
        <dbReference type="ChEBI" id="CHEBI:83900"/>
    </ligand>
</feature>
<feature type="binding site" evidence="7">
    <location>
        <position position="467"/>
    </location>
    <ligand>
        <name>meso-2,6-diaminopimelate</name>
        <dbReference type="ChEBI" id="CHEBI:57791"/>
    </ligand>
</feature>
<feature type="binding site" evidence="7">
    <location>
        <position position="26"/>
    </location>
    <ligand>
        <name>UDP-N-acetyl-alpha-D-muramoyl-L-alanyl-D-glutamate</name>
        <dbReference type="ChEBI" id="CHEBI:83900"/>
    </ligand>
</feature>
<dbReference type="eggNOG" id="COG0769">
    <property type="taxonomic scope" value="Bacteria"/>
</dbReference>
<dbReference type="RefSeq" id="WP_005435981.1">
    <property type="nucleotide sequence ID" value="NZ_JH815518.1"/>
</dbReference>
<dbReference type="Pfam" id="PF01225">
    <property type="entry name" value="Mur_ligase"/>
    <property type="match status" value="1"/>
</dbReference>
<reference evidence="12 13" key="1">
    <citation type="submission" date="2012-05" db="EMBL/GenBank/DDBJ databases">
        <title>The Genome Sequence of Sutterella wadsworthensis 2_1_59BFAA.</title>
        <authorList>
            <consortium name="The Broad Institute Genome Sequencing Platform"/>
            <person name="Earl A."/>
            <person name="Ward D."/>
            <person name="Feldgarden M."/>
            <person name="Gevers D."/>
            <person name="Daigneault M."/>
            <person name="Strauss J."/>
            <person name="Allen-Vercoe E."/>
            <person name="Walker B."/>
            <person name="Young S.K."/>
            <person name="Zeng Q."/>
            <person name="Gargeya S."/>
            <person name="Fitzgerald M."/>
            <person name="Haas B."/>
            <person name="Abouelleil A."/>
            <person name="Alvarado L."/>
            <person name="Arachchi H.M."/>
            <person name="Berlin A.M."/>
            <person name="Chapman S.B."/>
            <person name="Goldberg J."/>
            <person name="Griggs A."/>
            <person name="Gujja S."/>
            <person name="Hansen M."/>
            <person name="Howarth C."/>
            <person name="Imamovic A."/>
            <person name="Larimer J."/>
            <person name="McCowen C."/>
            <person name="Montmayeur A."/>
            <person name="Murphy C."/>
            <person name="Neiman D."/>
            <person name="Pearson M."/>
            <person name="Priest M."/>
            <person name="Roberts A."/>
            <person name="Saif S."/>
            <person name="Shea T."/>
            <person name="Sisk P."/>
            <person name="Sykes S."/>
            <person name="Wortman J."/>
            <person name="Nusbaum C."/>
            <person name="Birren B."/>
        </authorList>
    </citation>
    <scope>NUCLEOTIDE SEQUENCE [LARGE SCALE GENOMIC DNA]</scope>
    <source>
        <strain evidence="12 13">2_1_59BFAA</strain>
    </source>
</reference>
<sequence length="503" mass="52913">MNKSMNEVTAWLKALVHDGAHLRLDSRSVKPGDVFVAVPGLKADGRAFIRVAAARGAAGVLMETRNDAPDAERFPIASLSVDDLSKHLGEVAAAFYGDPSSRMTGVAVTGTNGKTTTTHWIAALLTNFGTPCAVMGTVGCRFAGESFDMPALTTPDAVSLQGVYADLEKAGAKAFAVEASSIGLEQGRMTGSHFDTAVFTNLTRDHLDYHVTMDAYAEAKAILFAWPGLRTAVVNVDDPYAGLMAETARENGAAVWATTLTGVVPFAADHVVEASDIEATEAGTRFLMKVDGAATSVHLAQVGGFNVSNFIQAATVLLAKGCEADRLAAWAESLASPPGRMQLMRAEGAPLAVVDYSHTPDALEKALESLRPVAQARGGRLWAVFGCGGDRDAGKRPVMGGIAVRLADEVVVTSDNPRTEDPDAIIADISAGAPGARVVTDRAEAIHHAVAEADGADVVLIAGKGHEDYQEINGVKHHFSDSEVVREAFNERRVQMLRAVEGV</sequence>
<dbReference type="InterPro" id="IPR013221">
    <property type="entry name" value="Mur_ligase_cen"/>
</dbReference>
<dbReference type="GO" id="GO:0005737">
    <property type="term" value="C:cytoplasm"/>
    <property type="evidence" value="ECO:0007669"/>
    <property type="project" value="UniProtKB-SubCell"/>
</dbReference>
<evidence type="ECO:0000256" key="7">
    <source>
        <dbReference type="HAMAP-Rule" id="MF_00208"/>
    </source>
</evidence>
<dbReference type="UniPathway" id="UPA00219"/>
<dbReference type="SUPFAM" id="SSF53244">
    <property type="entry name" value="MurD-like peptide ligases, peptide-binding domain"/>
    <property type="match status" value="1"/>
</dbReference>
<evidence type="ECO:0000256" key="3">
    <source>
        <dbReference type="ARBA" id="ARBA00022960"/>
    </source>
</evidence>
<comment type="cofactor">
    <cofactor evidence="7">
        <name>Mg(2+)</name>
        <dbReference type="ChEBI" id="CHEBI:18420"/>
    </cofactor>
</comment>
<comment type="caution">
    <text evidence="12">The sequence shown here is derived from an EMBL/GenBank/DDBJ whole genome shotgun (WGS) entry which is preliminary data.</text>
</comment>
<dbReference type="Pfam" id="PF08245">
    <property type="entry name" value="Mur_ligase_M"/>
    <property type="match status" value="1"/>
</dbReference>
<comment type="PTM">
    <text evidence="7">Carboxylation is probably crucial for Mg(2+) binding and, consequently, for the gamma-phosphate positioning of ATP.</text>
</comment>
<evidence type="ECO:0000256" key="5">
    <source>
        <dbReference type="ARBA" id="ARBA00023306"/>
    </source>
</evidence>
<evidence type="ECO:0000256" key="4">
    <source>
        <dbReference type="ARBA" id="ARBA00022984"/>
    </source>
</evidence>
<dbReference type="GO" id="GO:0071555">
    <property type="term" value="P:cell wall organization"/>
    <property type="evidence" value="ECO:0007669"/>
    <property type="project" value="UniProtKB-KW"/>
</dbReference>
<comment type="function">
    <text evidence="7">Catalyzes the addition of meso-diaminopimelic acid to the nucleotide precursor UDP-N-acetylmuramoyl-L-alanyl-D-glutamate (UMAG) in the biosynthesis of bacterial cell-wall peptidoglycan.</text>
</comment>
<dbReference type="InterPro" id="IPR005761">
    <property type="entry name" value="UDP-N-AcMur-Glu-dNH2Pim_ligase"/>
</dbReference>
<feature type="binding site" evidence="7">
    <location>
        <position position="24"/>
    </location>
    <ligand>
        <name>UDP-N-acetyl-alpha-D-muramoyl-L-alanyl-D-glutamate</name>
        <dbReference type="ChEBI" id="CHEBI:83900"/>
    </ligand>
</feature>
<keyword evidence="7" id="KW-0963">Cytoplasm</keyword>
<feature type="binding site" evidence="7">
    <location>
        <position position="391"/>
    </location>
    <ligand>
        <name>meso-2,6-diaminopimelate</name>
        <dbReference type="ChEBI" id="CHEBI:57791"/>
    </ligand>
</feature>
<dbReference type="Gene3D" id="3.40.1390.10">
    <property type="entry name" value="MurE/MurF, N-terminal domain"/>
    <property type="match status" value="1"/>
</dbReference>
<dbReference type="HOGENOM" id="CLU_022291_3_2_4"/>
<feature type="domain" description="Mur ligase central" evidence="11">
    <location>
        <begin position="108"/>
        <end position="316"/>
    </location>
</feature>
<dbReference type="InterPro" id="IPR036615">
    <property type="entry name" value="Mur_ligase_C_dom_sf"/>
</dbReference>
<dbReference type="Proteomes" id="UP000005835">
    <property type="component" value="Unassembled WGS sequence"/>
</dbReference>
<accession>K1JVD2</accession>
<dbReference type="GO" id="GO:0008765">
    <property type="term" value="F:UDP-N-acetylmuramoylalanyl-D-glutamate-2,6-diaminopimelate ligase activity"/>
    <property type="evidence" value="ECO:0007669"/>
    <property type="project" value="UniProtKB-UniRule"/>
</dbReference>
<dbReference type="AlphaFoldDB" id="K1JVD2"/>
<dbReference type="InterPro" id="IPR035911">
    <property type="entry name" value="MurE/MurF_N"/>
</dbReference>
<keyword evidence="7" id="KW-0436">Ligase</keyword>
<dbReference type="Gene3D" id="3.40.1190.10">
    <property type="entry name" value="Mur-like, catalytic domain"/>
    <property type="match status" value="1"/>
</dbReference>
<dbReference type="GO" id="GO:0005524">
    <property type="term" value="F:ATP binding"/>
    <property type="evidence" value="ECO:0007669"/>
    <property type="project" value="UniProtKB-UniRule"/>
</dbReference>
<feature type="binding site" evidence="7">
    <location>
        <position position="186"/>
    </location>
    <ligand>
        <name>UDP-N-acetyl-alpha-D-muramoyl-L-alanyl-D-glutamate</name>
        <dbReference type="ChEBI" id="CHEBI:83900"/>
    </ligand>
</feature>
<keyword evidence="4 7" id="KW-0573">Peptidoglycan synthesis</keyword>